<dbReference type="Proteomes" id="UP000070168">
    <property type="component" value="Unassembled WGS sequence"/>
</dbReference>
<feature type="chain" id="PRO_5007800780" evidence="1">
    <location>
        <begin position="22"/>
        <end position="247"/>
    </location>
</feature>
<comment type="caution">
    <text evidence="2">The sequence shown here is derived from an EMBL/GenBank/DDBJ whole genome shotgun (WGS) entry which is preliminary data.</text>
</comment>
<sequence length="247" mass="27376">MFQKIFLSFLFLLALLDSTLAVPSLGIAKDESVESSNLVFNSKCTFEKPPTDNEFLSMIQAAYAEMRRDSVVKNPAKPAAMIGLSIGNEVYFSSSAKGRRQIIYEHASWAGGEGTFNPKLDARFNEVTEALNSCATQESKQHRNQASCGEIMSTLLWMVDHPNESPKDHNPRVAAWNRKGYLPPCSADNEDDVRWGCASWTEEMGLTVVQNIENLPEDFPAGNCETVRLETCMIVEAEADEGQVQAN</sequence>
<dbReference type="OMA" id="CGEIMST"/>
<evidence type="ECO:0000313" key="2">
    <source>
        <dbReference type="EMBL" id="KXG51549.1"/>
    </source>
</evidence>
<dbReference type="AlphaFoldDB" id="A0A135LRK6"/>
<keyword evidence="1" id="KW-0732">Signal</keyword>
<dbReference type="EMBL" id="LHQR01000029">
    <property type="protein sequence ID" value="KXG51549.1"/>
    <property type="molecule type" value="Genomic_DNA"/>
</dbReference>
<gene>
    <name evidence="2" type="ORF">PGRI_089420</name>
</gene>
<dbReference type="RefSeq" id="XP_040650085.1">
    <property type="nucleotide sequence ID" value="XM_040796655.1"/>
</dbReference>
<feature type="signal peptide" evidence="1">
    <location>
        <begin position="1"/>
        <end position="21"/>
    </location>
</feature>
<evidence type="ECO:0000313" key="3">
    <source>
        <dbReference type="Proteomes" id="UP000070168"/>
    </source>
</evidence>
<organism evidence="2 3">
    <name type="scientific">Penicillium patulum</name>
    <name type="common">Penicillium griseofulvum</name>
    <dbReference type="NCBI Taxonomy" id="5078"/>
    <lineage>
        <taxon>Eukaryota</taxon>
        <taxon>Fungi</taxon>
        <taxon>Dikarya</taxon>
        <taxon>Ascomycota</taxon>
        <taxon>Pezizomycotina</taxon>
        <taxon>Eurotiomycetes</taxon>
        <taxon>Eurotiomycetidae</taxon>
        <taxon>Eurotiales</taxon>
        <taxon>Aspergillaceae</taxon>
        <taxon>Penicillium</taxon>
    </lineage>
</organism>
<keyword evidence="3" id="KW-1185">Reference proteome</keyword>
<protein>
    <submittedName>
        <fullName evidence="2">Uncharacterized protein</fullName>
    </submittedName>
</protein>
<reference evidence="2 3" key="1">
    <citation type="journal article" date="2016" name="BMC Genomics">
        <title>Genome sequencing and secondary metabolism of the postharvest pathogen Penicillium griseofulvum.</title>
        <authorList>
            <person name="Banani H."/>
            <person name="Marcet-Houben M."/>
            <person name="Ballester A.R."/>
            <person name="Abbruscato P."/>
            <person name="Gonzalez-Candelas L."/>
            <person name="Gabaldon T."/>
            <person name="Spadaro D."/>
        </authorList>
    </citation>
    <scope>NUCLEOTIDE SEQUENCE [LARGE SCALE GENOMIC DNA]</scope>
    <source>
        <strain evidence="2 3">PG3</strain>
    </source>
</reference>
<evidence type="ECO:0000256" key="1">
    <source>
        <dbReference type="SAM" id="SignalP"/>
    </source>
</evidence>
<dbReference type="OrthoDB" id="3780330at2759"/>
<dbReference type="GeneID" id="63711955"/>
<name>A0A135LRK6_PENPA</name>
<accession>A0A135LRK6</accession>
<proteinExistence type="predicted"/>